<comment type="similarity">
    <text evidence="2 11">Belongs to the sodium:solute symporter (SSF) (TC 2.A.21) family.</text>
</comment>
<dbReference type="InterPro" id="IPR051163">
    <property type="entry name" value="Sodium:Solute_Symporter_SSF"/>
</dbReference>
<keyword evidence="7" id="KW-0915">Sodium</keyword>
<dbReference type="PANTHER" id="PTHR42985:SF40">
    <property type="entry name" value="LD47995P-RELATED"/>
    <property type="match status" value="1"/>
</dbReference>
<feature type="transmembrane region" description="Helical" evidence="12">
    <location>
        <begin position="394"/>
        <end position="417"/>
    </location>
</feature>
<feature type="transmembrane region" description="Helical" evidence="12">
    <location>
        <begin position="148"/>
        <end position="169"/>
    </location>
</feature>
<dbReference type="AlphaFoldDB" id="A0A936F5X8"/>
<evidence type="ECO:0000256" key="12">
    <source>
        <dbReference type="SAM" id="Phobius"/>
    </source>
</evidence>
<keyword evidence="6 12" id="KW-1133">Transmembrane helix</keyword>
<evidence type="ECO:0000256" key="5">
    <source>
        <dbReference type="ARBA" id="ARBA00022692"/>
    </source>
</evidence>
<dbReference type="PANTHER" id="PTHR42985">
    <property type="entry name" value="SODIUM-COUPLED MONOCARBOXYLATE TRANSPORTER"/>
    <property type="match status" value="1"/>
</dbReference>
<evidence type="ECO:0000256" key="8">
    <source>
        <dbReference type="ARBA" id="ARBA00023065"/>
    </source>
</evidence>
<feature type="transmembrane region" description="Helical" evidence="12">
    <location>
        <begin position="74"/>
        <end position="96"/>
    </location>
</feature>
<dbReference type="Gene3D" id="1.20.1730.10">
    <property type="entry name" value="Sodium/glucose cotransporter"/>
    <property type="match status" value="1"/>
</dbReference>
<evidence type="ECO:0000313" key="13">
    <source>
        <dbReference type="EMBL" id="MBK8573692.1"/>
    </source>
</evidence>
<dbReference type="EMBL" id="JADKCH010000027">
    <property type="protein sequence ID" value="MBK8573692.1"/>
    <property type="molecule type" value="Genomic_DNA"/>
</dbReference>
<protein>
    <submittedName>
        <fullName evidence="13">Sodium:solute symporter</fullName>
    </submittedName>
</protein>
<keyword evidence="9 12" id="KW-0472">Membrane</keyword>
<feature type="transmembrane region" description="Helical" evidence="12">
    <location>
        <begin position="117"/>
        <end position="142"/>
    </location>
</feature>
<evidence type="ECO:0000256" key="10">
    <source>
        <dbReference type="ARBA" id="ARBA00023201"/>
    </source>
</evidence>
<evidence type="ECO:0000256" key="1">
    <source>
        <dbReference type="ARBA" id="ARBA00004651"/>
    </source>
</evidence>
<feature type="transmembrane region" description="Helical" evidence="12">
    <location>
        <begin position="6"/>
        <end position="22"/>
    </location>
</feature>
<feature type="transmembrane region" description="Helical" evidence="12">
    <location>
        <begin position="512"/>
        <end position="531"/>
    </location>
</feature>
<comment type="caution">
    <text evidence="13">The sequence shown here is derived from an EMBL/GenBank/DDBJ whole genome shotgun (WGS) entry which is preliminary data.</text>
</comment>
<comment type="subcellular location">
    <subcellularLocation>
        <location evidence="1">Cell membrane</location>
        <topology evidence="1">Multi-pass membrane protein</topology>
    </subcellularLocation>
</comment>
<feature type="transmembrane region" description="Helical" evidence="12">
    <location>
        <begin position="271"/>
        <end position="296"/>
    </location>
</feature>
<dbReference type="InterPro" id="IPR001734">
    <property type="entry name" value="Na/solute_symporter"/>
</dbReference>
<keyword evidence="4" id="KW-1003">Cell membrane</keyword>
<keyword evidence="5 12" id="KW-0812">Transmembrane</keyword>
<evidence type="ECO:0000256" key="3">
    <source>
        <dbReference type="ARBA" id="ARBA00022448"/>
    </source>
</evidence>
<evidence type="ECO:0000313" key="14">
    <source>
        <dbReference type="Proteomes" id="UP000709959"/>
    </source>
</evidence>
<evidence type="ECO:0000256" key="9">
    <source>
        <dbReference type="ARBA" id="ARBA00023136"/>
    </source>
</evidence>
<dbReference type="GO" id="GO:0005886">
    <property type="term" value="C:plasma membrane"/>
    <property type="evidence" value="ECO:0007669"/>
    <property type="project" value="UniProtKB-SubCell"/>
</dbReference>
<evidence type="ECO:0000256" key="4">
    <source>
        <dbReference type="ARBA" id="ARBA00022475"/>
    </source>
</evidence>
<name>A0A936F5X8_9BACT</name>
<evidence type="ECO:0000256" key="11">
    <source>
        <dbReference type="RuleBase" id="RU362091"/>
    </source>
</evidence>
<sequence length="569" mass="61438">MSRLDWFVLASALLFVVLWGLWKGRGATTGEGYIGGGRDHRWWLIGLSIIATQTSAITFLSTPGQAYVDGMRFVQFYFGLPLAAVVLSVTLLPLYHRLKVSTAYELLEARFDLKTRLLAAILFLIQRGLAVGLTIFAPALVLSVLLGWSLHVNILIVGVLVMIYTVTGGTKAVAWAHSSQMVIIACGMLLAGVMTAHRLPAEVSFGDALHVAGGLGRLNVIDTHFDPNNRYNLWSGLIGGFFLMLSYFGTDQSQVQRYLAGSDLTQSRLGLLMNAMIKVPMQFLILLLGALVFVFYQFHAPPLFFNPGPVKQVLAGPDAAAYRATEAKFAQARTSQSKKAEAYVSARHSGDAASIAAAKHQLSQSHAESEAIRREGLALIEKANPGTNPSDTNYIFLAYVLSSLPVGLVGLVIAAVFSGSMSSMSGEISALGATTVVDLWRRLVGGSQGQREVWVGRIATFAWGCFAMAFAEYAARLGSLIEAVNILGSLFYGTILGIFITAFYIKRVRGGTAFYAALVAEVGVLACFKFTAISFLWYNLIGCAAVVLLAWAFSFFQPRQALPEGEPAT</sequence>
<reference evidence="13 14" key="1">
    <citation type="submission" date="2020-10" db="EMBL/GenBank/DDBJ databases">
        <title>Connecting structure to function with the recovery of over 1000 high-quality activated sludge metagenome-assembled genomes encoding full-length rRNA genes using long-read sequencing.</title>
        <authorList>
            <person name="Singleton C.M."/>
            <person name="Petriglieri F."/>
            <person name="Kristensen J.M."/>
            <person name="Kirkegaard R.H."/>
            <person name="Michaelsen T.Y."/>
            <person name="Andersen M.H."/>
            <person name="Karst S.M."/>
            <person name="Dueholm M.S."/>
            <person name="Nielsen P.H."/>
            <person name="Albertsen M."/>
        </authorList>
    </citation>
    <scope>NUCLEOTIDE SEQUENCE [LARGE SCALE GENOMIC DNA]</scope>
    <source>
        <strain evidence="13">OdNE_18-Q3-R46-58_MAXAC.008</strain>
    </source>
</reference>
<dbReference type="InterPro" id="IPR038377">
    <property type="entry name" value="Na/Glc_symporter_sf"/>
</dbReference>
<evidence type="ECO:0000256" key="2">
    <source>
        <dbReference type="ARBA" id="ARBA00006434"/>
    </source>
</evidence>
<dbReference type="GO" id="GO:0006814">
    <property type="term" value="P:sodium ion transport"/>
    <property type="evidence" value="ECO:0007669"/>
    <property type="project" value="UniProtKB-KW"/>
</dbReference>
<feature type="transmembrane region" description="Helical" evidence="12">
    <location>
        <begin position="181"/>
        <end position="199"/>
    </location>
</feature>
<evidence type="ECO:0000256" key="7">
    <source>
        <dbReference type="ARBA" id="ARBA00023053"/>
    </source>
</evidence>
<feature type="transmembrane region" description="Helical" evidence="12">
    <location>
        <begin position="537"/>
        <end position="556"/>
    </location>
</feature>
<dbReference type="Proteomes" id="UP000709959">
    <property type="component" value="Unassembled WGS sequence"/>
</dbReference>
<feature type="transmembrane region" description="Helical" evidence="12">
    <location>
        <begin position="42"/>
        <end position="62"/>
    </location>
</feature>
<feature type="transmembrane region" description="Helical" evidence="12">
    <location>
        <begin position="486"/>
        <end position="505"/>
    </location>
</feature>
<proteinExistence type="inferred from homology"/>
<dbReference type="CDD" id="cd11494">
    <property type="entry name" value="SLC5sbd_NIS-like_u2"/>
    <property type="match status" value="1"/>
</dbReference>
<dbReference type="PROSITE" id="PS50283">
    <property type="entry name" value="NA_SOLUT_SYMP_3"/>
    <property type="match status" value="1"/>
</dbReference>
<organism evidence="13 14">
    <name type="scientific">Candidatus Geothrix odensensis</name>
    <dbReference type="NCBI Taxonomy" id="2954440"/>
    <lineage>
        <taxon>Bacteria</taxon>
        <taxon>Pseudomonadati</taxon>
        <taxon>Acidobacteriota</taxon>
        <taxon>Holophagae</taxon>
        <taxon>Holophagales</taxon>
        <taxon>Holophagaceae</taxon>
        <taxon>Geothrix</taxon>
    </lineage>
</organism>
<dbReference type="Pfam" id="PF00474">
    <property type="entry name" value="SSF"/>
    <property type="match status" value="2"/>
</dbReference>
<keyword evidence="3" id="KW-0813">Transport</keyword>
<feature type="transmembrane region" description="Helical" evidence="12">
    <location>
        <begin position="231"/>
        <end position="250"/>
    </location>
</feature>
<dbReference type="PRINTS" id="PR00173">
    <property type="entry name" value="EDTRNSPORT"/>
</dbReference>
<gene>
    <name evidence="13" type="ORF">IPN91_13940</name>
</gene>
<keyword evidence="8" id="KW-0406">Ion transport</keyword>
<keyword evidence="10" id="KW-0739">Sodium transport</keyword>
<dbReference type="GO" id="GO:0015293">
    <property type="term" value="F:symporter activity"/>
    <property type="evidence" value="ECO:0007669"/>
    <property type="project" value="TreeGrafter"/>
</dbReference>
<evidence type="ECO:0000256" key="6">
    <source>
        <dbReference type="ARBA" id="ARBA00022989"/>
    </source>
</evidence>
<accession>A0A936F5X8</accession>